<feature type="transmembrane region" description="Helical" evidence="1">
    <location>
        <begin position="44"/>
        <end position="73"/>
    </location>
</feature>
<evidence type="ECO:0000313" key="3">
    <source>
        <dbReference type="Proteomes" id="UP000701853"/>
    </source>
</evidence>
<feature type="transmembrane region" description="Helical" evidence="1">
    <location>
        <begin position="12"/>
        <end position="32"/>
    </location>
</feature>
<dbReference type="OrthoDB" id="10426388at2759"/>
<name>A0A8J5ZFU5_9ROSI</name>
<protein>
    <submittedName>
        <fullName evidence="2">Uncharacterized protein</fullName>
    </submittedName>
</protein>
<keyword evidence="3" id="KW-1185">Reference proteome</keyword>
<accession>A0A8J5ZFU5</accession>
<keyword evidence="1" id="KW-1133">Transmembrane helix</keyword>
<sequence length="113" mass="12594">MLKLGLQHDAIKFSTLINGFCIQIKISFLITYNTIPIKLLDLELNIVVLALPLAVFVKSSLPCLILGISNILIGAHCKEAMISEDLHTIDTMNKRVIARYVSKVEDIVDTMIK</sequence>
<evidence type="ECO:0000256" key="1">
    <source>
        <dbReference type="SAM" id="Phobius"/>
    </source>
</evidence>
<keyword evidence="1" id="KW-0812">Transmembrane</keyword>
<gene>
    <name evidence="2" type="ORF">CXB51_005589</name>
</gene>
<evidence type="ECO:0000313" key="2">
    <source>
        <dbReference type="EMBL" id="KAG8499126.1"/>
    </source>
</evidence>
<dbReference type="Proteomes" id="UP000701853">
    <property type="component" value="Chromosome 3"/>
</dbReference>
<reference evidence="2 3" key="1">
    <citation type="journal article" date="2021" name="bioRxiv">
        <title>The Gossypium anomalum genome as a resource for cotton improvement and evolutionary analysis of hybrid incompatibility.</title>
        <authorList>
            <person name="Grover C.E."/>
            <person name="Yuan D."/>
            <person name="Arick M.A."/>
            <person name="Miller E.R."/>
            <person name="Hu G."/>
            <person name="Peterson D.G."/>
            <person name="Wendel J.F."/>
            <person name="Udall J.A."/>
        </authorList>
    </citation>
    <scope>NUCLEOTIDE SEQUENCE [LARGE SCALE GENOMIC DNA]</scope>
    <source>
        <strain evidence="2">JFW-Udall</strain>
        <tissue evidence="2">Leaf</tissue>
    </source>
</reference>
<proteinExistence type="predicted"/>
<dbReference type="EMBL" id="JAHUZN010000003">
    <property type="protein sequence ID" value="KAG8499126.1"/>
    <property type="molecule type" value="Genomic_DNA"/>
</dbReference>
<organism evidence="2 3">
    <name type="scientific">Gossypium anomalum</name>
    <dbReference type="NCBI Taxonomy" id="47600"/>
    <lineage>
        <taxon>Eukaryota</taxon>
        <taxon>Viridiplantae</taxon>
        <taxon>Streptophyta</taxon>
        <taxon>Embryophyta</taxon>
        <taxon>Tracheophyta</taxon>
        <taxon>Spermatophyta</taxon>
        <taxon>Magnoliopsida</taxon>
        <taxon>eudicotyledons</taxon>
        <taxon>Gunneridae</taxon>
        <taxon>Pentapetalae</taxon>
        <taxon>rosids</taxon>
        <taxon>malvids</taxon>
        <taxon>Malvales</taxon>
        <taxon>Malvaceae</taxon>
        <taxon>Malvoideae</taxon>
        <taxon>Gossypium</taxon>
    </lineage>
</organism>
<dbReference type="AlphaFoldDB" id="A0A8J5ZFU5"/>
<keyword evidence="1" id="KW-0472">Membrane</keyword>
<comment type="caution">
    <text evidence="2">The sequence shown here is derived from an EMBL/GenBank/DDBJ whole genome shotgun (WGS) entry which is preliminary data.</text>
</comment>